<comment type="caution">
    <text evidence="1">The sequence shown here is derived from an EMBL/GenBank/DDBJ whole genome shotgun (WGS) entry which is preliminary data.</text>
</comment>
<organism evidence="1 2">
    <name type="scientific">Pseudomonas mangiferae</name>
    <dbReference type="NCBI Taxonomy" id="2593654"/>
    <lineage>
        <taxon>Bacteria</taxon>
        <taxon>Pseudomonadati</taxon>
        <taxon>Pseudomonadota</taxon>
        <taxon>Gammaproteobacteria</taxon>
        <taxon>Pseudomonadales</taxon>
        <taxon>Pseudomonadaceae</taxon>
        <taxon>Pseudomonas</taxon>
    </lineage>
</organism>
<keyword evidence="1" id="KW-0031">Aminopeptidase</keyword>
<accession>A0A553GWT4</accession>
<keyword evidence="1" id="KW-0378">Hydrolase</keyword>
<dbReference type="Proteomes" id="UP000315235">
    <property type="component" value="Unassembled WGS sequence"/>
</dbReference>
<dbReference type="SUPFAM" id="SSF144052">
    <property type="entry name" value="Thermophilic metalloprotease-like"/>
    <property type="match status" value="1"/>
</dbReference>
<evidence type="ECO:0000313" key="2">
    <source>
        <dbReference type="Proteomes" id="UP000315235"/>
    </source>
</evidence>
<evidence type="ECO:0000313" key="1">
    <source>
        <dbReference type="EMBL" id="TRX73925.1"/>
    </source>
</evidence>
<sequence>MDRDRALQHFLYYLPHHPALDGRSPITVLLGHTAPYAELVGHIQHMAASQDTLRFTAMALDESPTEALADAIVASDLFILFYDASTLANPRAEGPPFIRALQPVISEHWRKSLLFKDYGDYFYDTFSVEPERVADLNAALIRRMSEGEVLTFSDVHGSRFDASLRALKKWTNINGVGNYDLAPGEIATHSETINGHVKFVGTFLGTIPFARKYGVLESPLELWIENSTISRIATDVPGLEQDFSKYLDANPSNRRIEELGIGTNEGVKRLYARNAGFEERHCGLHLGLGGGAKGSHHLDLIFDSGTLAVDGRVVFDDRTGYVV</sequence>
<gene>
    <name evidence="1" type="ORF">FM069_14355</name>
</gene>
<dbReference type="GO" id="GO:0004177">
    <property type="term" value="F:aminopeptidase activity"/>
    <property type="evidence" value="ECO:0007669"/>
    <property type="project" value="UniProtKB-KW"/>
</dbReference>
<dbReference type="AlphaFoldDB" id="A0A553GWT4"/>
<keyword evidence="2" id="KW-1185">Reference proteome</keyword>
<name>A0A553GWT4_9PSED</name>
<dbReference type="OrthoDB" id="9024786at2"/>
<dbReference type="RefSeq" id="WP_143489052.1">
    <property type="nucleotide sequence ID" value="NZ_VJOY01000010.1"/>
</dbReference>
<dbReference type="EMBL" id="VJOY01000010">
    <property type="protein sequence ID" value="TRX73925.1"/>
    <property type="molecule type" value="Genomic_DNA"/>
</dbReference>
<keyword evidence="1" id="KW-0645">Protease</keyword>
<proteinExistence type="predicted"/>
<protein>
    <submittedName>
        <fullName evidence="1">Leucyl aminopeptidase</fullName>
    </submittedName>
</protein>
<reference evidence="1 2" key="1">
    <citation type="submission" date="2019-07" db="EMBL/GenBank/DDBJ databases">
        <title>Pseudomonas mangiferae sp. nov., isolated from bark of mango tree in Thailand.</title>
        <authorList>
            <person name="Srisuk N."/>
            <person name="Anurat P."/>
        </authorList>
    </citation>
    <scope>NUCLEOTIDE SEQUENCE [LARGE SCALE GENOMIC DNA]</scope>
    <source>
        <strain evidence="1 2">DMKU_BBB3-04</strain>
    </source>
</reference>